<dbReference type="Pfam" id="PF16363">
    <property type="entry name" value="GDP_Man_Dehyd"/>
    <property type="match status" value="1"/>
</dbReference>
<reference evidence="3 5" key="2">
    <citation type="submission" date="2019-05" db="EMBL/GenBank/DDBJ databases">
        <title>Genome sequence of Moorella thermoacetica ATCC 33924.</title>
        <authorList>
            <person name="Poehlein A."/>
            <person name="Bengelsdorf F.R."/>
            <person name="Duerre P."/>
            <person name="Daniel R."/>
        </authorList>
    </citation>
    <scope>NUCLEOTIDE SEQUENCE [LARGE SCALE GENOMIC DNA]</scope>
    <source>
        <strain evidence="3 5">ATCC 33924</strain>
    </source>
</reference>
<dbReference type="InterPro" id="IPR036291">
    <property type="entry name" value="NAD(P)-bd_dom_sf"/>
</dbReference>
<gene>
    <name evidence="3" type="primary">galE1</name>
    <name evidence="2" type="ORF">Maut_00863</name>
    <name evidence="3" type="ORF">MTAT_18550</name>
</gene>
<dbReference type="EC" id="5.1.3.2" evidence="2"/>
<sequence length="271" mass="29540">MADAAAVQQVFELTRPEQVVHQAAQISVSRSVREPAFDARTNVLGLLNVLEASVKYGSSSFIFASSGGVLYGDVWQPAGEEHPAAPISPYGIAKLTGEFYLQFFARQYGLRCAALRYGNVYGPRQDPHGEAGVVAIFLQRLLAGEAPVINGDSKYIRDYVYVEDVARANLLALEGEWRGFRAYNVGTGLGTDVNQLERGLRQALAKVLGEQGRDTELPAATYGPPRPGDLRSSLLDAGKITRELGWRPQVTLAEGLQRTATWFAGRIEDKV</sequence>
<keyword evidence="2" id="KW-0413">Isomerase</keyword>
<dbReference type="PANTHER" id="PTHR43000">
    <property type="entry name" value="DTDP-D-GLUCOSE 4,6-DEHYDRATASE-RELATED"/>
    <property type="match status" value="1"/>
</dbReference>
<dbReference type="GO" id="GO:0003978">
    <property type="term" value="F:UDP-glucose 4-epimerase activity"/>
    <property type="evidence" value="ECO:0007669"/>
    <property type="project" value="UniProtKB-EC"/>
</dbReference>
<dbReference type="Gene3D" id="3.90.25.10">
    <property type="entry name" value="UDP-galactose 4-epimerase, domain 1"/>
    <property type="match status" value="1"/>
</dbReference>
<evidence type="ECO:0000313" key="4">
    <source>
        <dbReference type="Proteomes" id="UP000094598"/>
    </source>
</evidence>
<reference evidence="2 4" key="1">
    <citation type="submission" date="2016-08" db="EMBL/GenBank/DDBJ databases">
        <title>Moorella thermoacetica DSM 103132.</title>
        <authorList>
            <person name="Jendresen C.B."/>
            <person name="Redl S.M."/>
            <person name="Jensen T.O."/>
            <person name="Nielsen A.T."/>
        </authorList>
    </citation>
    <scope>NUCLEOTIDE SEQUENCE [LARGE SCALE GENOMIC DNA]</scope>
    <source>
        <strain evidence="2 4">DSM 103132</strain>
    </source>
</reference>
<name>A0AAC9HGU9_NEOTH</name>
<evidence type="ECO:0000313" key="2">
    <source>
        <dbReference type="EMBL" id="AOQ23321.1"/>
    </source>
</evidence>
<dbReference type="Gene3D" id="3.40.50.720">
    <property type="entry name" value="NAD(P)-binding Rossmann-like Domain"/>
    <property type="match status" value="1"/>
</dbReference>
<dbReference type="AlphaFoldDB" id="A0AAC9HGU9"/>
<feature type="domain" description="NAD(P)-binding" evidence="1">
    <location>
        <begin position="2"/>
        <end position="259"/>
    </location>
</feature>
<dbReference type="EMBL" id="CP017019">
    <property type="protein sequence ID" value="AOQ23321.1"/>
    <property type="molecule type" value="Genomic_DNA"/>
</dbReference>
<proteinExistence type="predicted"/>
<evidence type="ECO:0000313" key="3">
    <source>
        <dbReference type="EMBL" id="TYL13029.1"/>
    </source>
</evidence>
<dbReference type="SUPFAM" id="SSF51735">
    <property type="entry name" value="NAD(P)-binding Rossmann-fold domains"/>
    <property type="match status" value="1"/>
</dbReference>
<organism evidence="2 4">
    <name type="scientific">Neomoorella thermoacetica</name>
    <name type="common">Clostridium thermoaceticum</name>
    <dbReference type="NCBI Taxonomy" id="1525"/>
    <lineage>
        <taxon>Bacteria</taxon>
        <taxon>Bacillati</taxon>
        <taxon>Bacillota</taxon>
        <taxon>Clostridia</taxon>
        <taxon>Neomoorellales</taxon>
        <taxon>Neomoorellaceae</taxon>
        <taxon>Neomoorella</taxon>
    </lineage>
</organism>
<evidence type="ECO:0000259" key="1">
    <source>
        <dbReference type="Pfam" id="PF16363"/>
    </source>
</evidence>
<dbReference type="InterPro" id="IPR016040">
    <property type="entry name" value="NAD(P)-bd_dom"/>
</dbReference>
<dbReference type="Proteomes" id="UP000094598">
    <property type="component" value="Chromosome"/>
</dbReference>
<keyword evidence="5" id="KW-1185">Reference proteome</keyword>
<dbReference type="EMBL" id="VCDX01000005">
    <property type="protein sequence ID" value="TYL13029.1"/>
    <property type="molecule type" value="Genomic_DNA"/>
</dbReference>
<dbReference type="Proteomes" id="UP000322283">
    <property type="component" value="Unassembled WGS sequence"/>
</dbReference>
<evidence type="ECO:0000313" key="5">
    <source>
        <dbReference type="Proteomes" id="UP000322283"/>
    </source>
</evidence>
<accession>A0AAC9HGU9</accession>
<protein>
    <submittedName>
        <fullName evidence="2">UDP-glucose 4-epimerase</fullName>
        <ecNumber evidence="2">5.1.3.2</ecNumber>
    </submittedName>
</protein>